<evidence type="ECO:0000259" key="2">
    <source>
        <dbReference type="SMART" id="SM01293"/>
    </source>
</evidence>
<dbReference type="InterPro" id="IPR040185">
    <property type="entry name" value="Far11/STRP"/>
</dbReference>
<dbReference type="SMART" id="SM01293">
    <property type="entry name" value="DUF3402"/>
    <property type="match status" value="1"/>
</dbReference>
<keyword evidence="1" id="KW-0812">Transmembrane</keyword>
<accession>A0ABN9KWG3</accession>
<sequence length="210" mass="23771">MDEDVKDIIGDEPKITYRRGRTLGYYAVGVISILVTYTAAFRIQKDIEDFLEMSRNKFIGFTLGHDTDTLVGLPRPIHESVKILKQHKYVSVADIQIKKEEEMEKCPMSLGEEDVEETAAECLYKAMLVNIPQYMIALLKILLAAAPTSKAKTDSINILADILPEEMPVTVLQSMKLGIDVNRHKEIIVKSVSALLLLLLKHFKLNHIYQ</sequence>
<dbReference type="PANTHER" id="PTHR13239">
    <property type="entry name" value="PROTEIN REQUIRED FOR HYPHAL ANASTOMOSIS HAM-2"/>
    <property type="match status" value="1"/>
</dbReference>
<evidence type="ECO:0000313" key="4">
    <source>
        <dbReference type="Proteomes" id="UP001176940"/>
    </source>
</evidence>
<keyword evidence="1" id="KW-0472">Membrane</keyword>
<proteinExistence type="predicted"/>
<feature type="transmembrane region" description="Helical" evidence="1">
    <location>
        <begin position="23"/>
        <end position="43"/>
    </location>
</feature>
<dbReference type="InterPro" id="IPR021819">
    <property type="entry name" value="Far11/STRP_C"/>
</dbReference>
<feature type="domain" description="Far11/STRP C-terminal" evidence="2">
    <location>
        <begin position="74"/>
        <end position="210"/>
    </location>
</feature>
<dbReference type="Pfam" id="PF11882">
    <property type="entry name" value="DUF3402"/>
    <property type="match status" value="1"/>
</dbReference>
<organism evidence="3 4">
    <name type="scientific">Ranitomeya imitator</name>
    <name type="common">mimic poison frog</name>
    <dbReference type="NCBI Taxonomy" id="111125"/>
    <lineage>
        <taxon>Eukaryota</taxon>
        <taxon>Metazoa</taxon>
        <taxon>Chordata</taxon>
        <taxon>Craniata</taxon>
        <taxon>Vertebrata</taxon>
        <taxon>Euteleostomi</taxon>
        <taxon>Amphibia</taxon>
        <taxon>Batrachia</taxon>
        <taxon>Anura</taxon>
        <taxon>Neobatrachia</taxon>
        <taxon>Hyloidea</taxon>
        <taxon>Dendrobatidae</taxon>
        <taxon>Dendrobatinae</taxon>
        <taxon>Ranitomeya</taxon>
    </lineage>
</organism>
<reference evidence="3" key="1">
    <citation type="submission" date="2023-07" db="EMBL/GenBank/DDBJ databases">
        <authorList>
            <person name="Stuckert A."/>
        </authorList>
    </citation>
    <scope>NUCLEOTIDE SEQUENCE</scope>
</reference>
<evidence type="ECO:0000256" key="1">
    <source>
        <dbReference type="SAM" id="Phobius"/>
    </source>
</evidence>
<dbReference type="EMBL" id="CAUEEQ010004224">
    <property type="protein sequence ID" value="CAJ0926930.1"/>
    <property type="molecule type" value="Genomic_DNA"/>
</dbReference>
<keyword evidence="1" id="KW-1133">Transmembrane helix</keyword>
<dbReference type="Proteomes" id="UP001176940">
    <property type="component" value="Unassembled WGS sequence"/>
</dbReference>
<evidence type="ECO:0000313" key="3">
    <source>
        <dbReference type="EMBL" id="CAJ0926930.1"/>
    </source>
</evidence>
<keyword evidence="4" id="KW-1185">Reference proteome</keyword>
<name>A0ABN9KWG3_9NEOB</name>
<comment type="caution">
    <text evidence="3">The sequence shown here is derived from an EMBL/GenBank/DDBJ whole genome shotgun (WGS) entry which is preliminary data.</text>
</comment>
<feature type="non-terminal residue" evidence="3">
    <location>
        <position position="210"/>
    </location>
</feature>
<protein>
    <recommendedName>
        <fullName evidence="2">Far11/STRP C-terminal domain-containing protein</fullName>
    </recommendedName>
</protein>
<dbReference type="PANTHER" id="PTHR13239:SF6">
    <property type="entry name" value="STRIATIN-INTERACTING PROTEIN 2"/>
    <property type="match status" value="1"/>
</dbReference>
<gene>
    <name evidence="3" type="ORF">RIMI_LOCUS2910037</name>
</gene>